<gene>
    <name evidence="1" type="ORF">BYL167_LOCUS35146</name>
    <name evidence="3" type="ORF">GIL414_LOCUS51122</name>
    <name evidence="2" type="ORF">SMN809_LOCUS38606</name>
</gene>
<feature type="non-terminal residue" evidence="1">
    <location>
        <position position="68"/>
    </location>
</feature>
<proteinExistence type="predicted"/>
<evidence type="ECO:0000313" key="1">
    <source>
        <dbReference type="EMBL" id="CAF4481298.1"/>
    </source>
</evidence>
<dbReference type="Proteomes" id="UP000681720">
    <property type="component" value="Unassembled WGS sequence"/>
</dbReference>
<protein>
    <submittedName>
        <fullName evidence="1">Uncharacterized protein</fullName>
    </submittedName>
</protein>
<dbReference type="EMBL" id="CAJOBJ010172045">
    <property type="protein sequence ID" value="CAF4886636.1"/>
    <property type="molecule type" value="Genomic_DNA"/>
</dbReference>
<evidence type="ECO:0000313" key="3">
    <source>
        <dbReference type="EMBL" id="CAF4886636.1"/>
    </source>
</evidence>
<dbReference type="Proteomes" id="UP000681967">
    <property type="component" value="Unassembled WGS sequence"/>
</dbReference>
<dbReference type="EMBL" id="CAJOBH010073117">
    <property type="protein sequence ID" value="CAF4481298.1"/>
    <property type="molecule type" value="Genomic_DNA"/>
</dbReference>
<reference evidence="1" key="1">
    <citation type="submission" date="2021-02" db="EMBL/GenBank/DDBJ databases">
        <authorList>
            <person name="Nowell W R."/>
        </authorList>
    </citation>
    <scope>NUCLEOTIDE SEQUENCE</scope>
</reference>
<dbReference type="AlphaFoldDB" id="A0A8S2X6S5"/>
<comment type="caution">
    <text evidence="1">The sequence shown here is derived from an EMBL/GenBank/DDBJ whole genome shotgun (WGS) entry which is preliminary data.</text>
</comment>
<accession>A0A8S2X6S5</accession>
<dbReference type="Proteomes" id="UP000676336">
    <property type="component" value="Unassembled WGS sequence"/>
</dbReference>
<sequence>MDVLANDLNNLQNEGITIACPSSRIYLDFSTVSADNLGANEVGGFQKTFSSGSFCRHCLITYEQRLIP</sequence>
<name>A0A8S2X6S5_9BILA</name>
<evidence type="ECO:0000313" key="4">
    <source>
        <dbReference type="Proteomes" id="UP000681967"/>
    </source>
</evidence>
<dbReference type="EMBL" id="CAJOBI010101296">
    <property type="protein sequence ID" value="CAF4589046.1"/>
    <property type="molecule type" value="Genomic_DNA"/>
</dbReference>
<evidence type="ECO:0000313" key="2">
    <source>
        <dbReference type="EMBL" id="CAF4589046.1"/>
    </source>
</evidence>
<organism evidence="1 4">
    <name type="scientific">Rotaria magnacalcarata</name>
    <dbReference type="NCBI Taxonomy" id="392030"/>
    <lineage>
        <taxon>Eukaryota</taxon>
        <taxon>Metazoa</taxon>
        <taxon>Spiralia</taxon>
        <taxon>Gnathifera</taxon>
        <taxon>Rotifera</taxon>
        <taxon>Eurotatoria</taxon>
        <taxon>Bdelloidea</taxon>
        <taxon>Philodinida</taxon>
        <taxon>Philodinidae</taxon>
        <taxon>Rotaria</taxon>
    </lineage>
</organism>